<accession>A0AAV3S0U7</accession>
<dbReference type="SUPFAM" id="SSF53756">
    <property type="entry name" value="UDP-Glycosyltransferase/glycogen phosphorylase"/>
    <property type="match status" value="1"/>
</dbReference>
<gene>
    <name evidence="1" type="ORF">LIER_33577</name>
</gene>
<evidence type="ECO:0000313" key="2">
    <source>
        <dbReference type="Proteomes" id="UP001454036"/>
    </source>
</evidence>
<reference evidence="1 2" key="1">
    <citation type="submission" date="2024-01" db="EMBL/GenBank/DDBJ databases">
        <title>The complete chloroplast genome sequence of Lithospermum erythrorhizon: insights into the phylogenetic relationship among Boraginaceae species and the maternal lineages of purple gromwells.</title>
        <authorList>
            <person name="Okada T."/>
            <person name="Watanabe K."/>
        </authorList>
    </citation>
    <scope>NUCLEOTIDE SEQUENCE [LARGE SCALE GENOMIC DNA]</scope>
</reference>
<dbReference type="Proteomes" id="UP001454036">
    <property type="component" value="Unassembled WGS sequence"/>
</dbReference>
<comment type="caution">
    <text evidence="1">The sequence shown here is derived from an EMBL/GenBank/DDBJ whole genome shotgun (WGS) entry which is preliminary data.</text>
</comment>
<keyword evidence="2" id="KW-1185">Reference proteome</keyword>
<organism evidence="1 2">
    <name type="scientific">Lithospermum erythrorhizon</name>
    <name type="common">Purple gromwell</name>
    <name type="synonym">Lithospermum officinale var. erythrorhizon</name>
    <dbReference type="NCBI Taxonomy" id="34254"/>
    <lineage>
        <taxon>Eukaryota</taxon>
        <taxon>Viridiplantae</taxon>
        <taxon>Streptophyta</taxon>
        <taxon>Embryophyta</taxon>
        <taxon>Tracheophyta</taxon>
        <taxon>Spermatophyta</taxon>
        <taxon>Magnoliopsida</taxon>
        <taxon>eudicotyledons</taxon>
        <taxon>Gunneridae</taxon>
        <taxon>Pentapetalae</taxon>
        <taxon>asterids</taxon>
        <taxon>lamiids</taxon>
        <taxon>Boraginales</taxon>
        <taxon>Boraginaceae</taxon>
        <taxon>Boraginoideae</taxon>
        <taxon>Lithospermeae</taxon>
        <taxon>Lithospermum</taxon>
    </lineage>
</organism>
<dbReference type="PANTHER" id="PTHR48049">
    <property type="entry name" value="GLYCOSYLTRANSFERASE"/>
    <property type="match status" value="1"/>
</dbReference>
<dbReference type="InterPro" id="IPR050481">
    <property type="entry name" value="UDP-glycosyltransf_plant"/>
</dbReference>
<protein>
    <submittedName>
        <fullName evidence="1">Uncharacterized protein</fullName>
    </submittedName>
</protein>
<sequence length="103" mass="11580">MDVPPSDAFDGLESGLTNVLESSNADWIIYDFVPYWLPPIARKLNIKCAHLCDEFLVSWLPWKNFLDKQNKGSVVYVSFGSEAALSQEELNELALELKKSGLC</sequence>
<dbReference type="Gene3D" id="3.40.50.2000">
    <property type="entry name" value="Glycogen Phosphorylase B"/>
    <property type="match status" value="2"/>
</dbReference>
<evidence type="ECO:0000313" key="1">
    <source>
        <dbReference type="EMBL" id="GAA0186289.1"/>
    </source>
</evidence>
<dbReference type="GO" id="GO:0035251">
    <property type="term" value="F:UDP-glucosyltransferase activity"/>
    <property type="evidence" value="ECO:0007669"/>
    <property type="project" value="InterPro"/>
</dbReference>
<name>A0AAV3S0U7_LITER</name>
<dbReference type="EMBL" id="BAABME010013546">
    <property type="protein sequence ID" value="GAA0186289.1"/>
    <property type="molecule type" value="Genomic_DNA"/>
</dbReference>
<dbReference type="PANTHER" id="PTHR48049:SF60">
    <property type="entry name" value="UDP-GLYCOSYLTRANSFERASE 91B1"/>
    <property type="match status" value="1"/>
</dbReference>
<dbReference type="AlphaFoldDB" id="A0AAV3S0U7"/>
<proteinExistence type="predicted"/>